<reference evidence="1 2" key="1">
    <citation type="submission" date="2011-11" db="EMBL/GenBank/DDBJ databases">
        <title>The Noncontiguous Finished genome of Desulfosporosinus youngiae DSM 17734.</title>
        <authorList>
            <consortium name="US DOE Joint Genome Institute (JGI-PGF)"/>
            <person name="Lucas S."/>
            <person name="Han J."/>
            <person name="Lapidus A."/>
            <person name="Cheng J.-F."/>
            <person name="Goodwin L."/>
            <person name="Pitluck S."/>
            <person name="Peters L."/>
            <person name="Ovchinnikova G."/>
            <person name="Lu M."/>
            <person name="Land M.L."/>
            <person name="Hauser L."/>
            <person name="Pester M."/>
            <person name="Spring S."/>
            <person name="Ollivier B."/>
            <person name="Rattei T."/>
            <person name="Klenk H.-P."/>
            <person name="Wagner M."/>
            <person name="Loy A."/>
            <person name="Woyke T.J."/>
        </authorList>
    </citation>
    <scope>NUCLEOTIDE SEQUENCE [LARGE SCALE GENOMIC DNA]</scope>
    <source>
        <strain evidence="1 2">DSM 17734</strain>
    </source>
</reference>
<protein>
    <submittedName>
        <fullName evidence="1">Uncharacterized protein</fullName>
    </submittedName>
</protein>
<evidence type="ECO:0000313" key="1">
    <source>
        <dbReference type="EMBL" id="EHQ91700.1"/>
    </source>
</evidence>
<dbReference type="Proteomes" id="UP000005104">
    <property type="component" value="Chromosome"/>
</dbReference>
<dbReference type="AlphaFoldDB" id="H5XYZ4"/>
<sequence length="31" mass="3610">MIGKRANFSLCFSIDTSRAILNVKEREYAIY</sequence>
<accession>H5XYZ4</accession>
<dbReference type="EMBL" id="CM001441">
    <property type="protein sequence ID" value="EHQ91700.1"/>
    <property type="molecule type" value="Genomic_DNA"/>
</dbReference>
<evidence type="ECO:0000313" key="2">
    <source>
        <dbReference type="Proteomes" id="UP000005104"/>
    </source>
</evidence>
<dbReference type="HOGENOM" id="CLU_3396214_0_0_9"/>
<gene>
    <name evidence="1" type="ORF">DesyoDRAFT_4756</name>
</gene>
<keyword evidence="2" id="KW-1185">Reference proteome</keyword>
<name>H5XYZ4_9FIRM</name>
<organism evidence="1 2">
    <name type="scientific">Desulfosporosinus youngiae DSM 17734</name>
    <dbReference type="NCBI Taxonomy" id="768710"/>
    <lineage>
        <taxon>Bacteria</taxon>
        <taxon>Bacillati</taxon>
        <taxon>Bacillota</taxon>
        <taxon>Clostridia</taxon>
        <taxon>Eubacteriales</taxon>
        <taxon>Desulfitobacteriaceae</taxon>
        <taxon>Desulfosporosinus</taxon>
    </lineage>
</organism>
<proteinExistence type="predicted"/>